<keyword evidence="3" id="KW-0677">Repeat</keyword>
<dbReference type="InterPro" id="IPR050888">
    <property type="entry name" value="ZnF_C2H2-type_TF"/>
</dbReference>
<dbReference type="GO" id="GO:0008270">
    <property type="term" value="F:zinc ion binding"/>
    <property type="evidence" value="ECO:0007669"/>
    <property type="project" value="UniProtKB-KW"/>
</dbReference>
<sequence>MQGNDQISFVPTVHVTVKEFRKIVAVCGENVLKTIAGCPQVQKKISKKKVRLVVQPDDTDIQLSTLKSQDQTSEREETNLFRCYKCEVKFKEKSEFVAHWLEHVRGNLEETSKKKKKKSSLRCIICKKKFAEKSILKKHAREGCHLLIGDPNDDSNVSGQSKLFRCSFCDYSSNSRGHLKSHLVIHSDLRPFKCQLCGLSFKMKCILKEHQRTHSEERSFKCDECAVSFKQRKGLSFHCQTAHSDLRPHKCNVCNKRFKRKFILKQHAIVHSNLRPFQCDLCDHSTKRRSHLYRHKRIVHYKV</sequence>
<dbReference type="PANTHER" id="PTHR24406">
    <property type="entry name" value="TRANSCRIPTIONAL REPRESSOR CTCFL-RELATED"/>
    <property type="match status" value="1"/>
</dbReference>
<dbReference type="InterPro" id="IPR013087">
    <property type="entry name" value="Znf_C2H2_type"/>
</dbReference>
<dbReference type="PROSITE" id="PS00028">
    <property type="entry name" value="ZINC_FINGER_C2H2_1"/>
    <property type="match status" value="5"/>
</dbReference>
<evidence type="ECO:0000256" key="3">
    <source>
        <dbReference type="ARBA" id="ARBA00022737"/>
    </source>
</evidence>
<feature type="domain" description="C2H2-type" evidence="8">
    <location>
        <begin position="220"/>
        <end position="248"/>
    </location>
</feature>
<keyword evidence="10" id="KW-1185">Reference proteome</keyword>
<dbReference type="EMBL" id="OU963869">
    <property type="protein sequence ID" value="CAH0394903.1"/>
    <property type="molecule type" value="Genomic_DNA"/>
</dbReference>
<dbReference type="Proteomes" id="UP001152759">
    <property type="component" value="Chromosome 8"/>
</dbReference>
<gene>
    <name evidence="9" type="ORF">BEMITA_LOCUS13150</name>
</gene>
<dbReference type="SMART" id="SM00355">
    <property type="entry name" value="ZnF_C2H2"/>
    <property type="match status" value="7"/>
</dbReference>
<keyword evidence="5" id="KW-0862">Zinc</keyword>
<evidence type="ECO:0000313" key="10">
    <source>
        <dbReference type="Proteomes" id="UP001152759"/>
    </source>
</evidence>
<keyword evidence="4 7" id="KW-0863">Zinc-finger</keyword>
<accession>A0A9P0AHV3</accession>
<evidence type="ECO:0000256" key="7">
    <source>
        <dbReference type="PROSITE-ProRule" id="PRU00042"/>
    </source>
</evidence>
<evidence type="ECO:0000259" key="8">
    <source>
        <dbReference type="PROSITE" id="PS50157"/>
    </source>
</evidence>
<evidence type="ECO:0000256" key="4">
    <source>
        <dbReference type="ARBA" id="ARBA00022771"/>
    </source>
</evidence>
<evidence type="ECO:0000256" key="6">
    <source>
        <dbReference type="ARBA" id="ARBA00023242"/>
    </source>
</evidence>
<evidence type="ECO:0000256" key="5">
    <source>
        <dbReference type="ARBA" id="ARBA00022833"/>
    </source>
</evidence>
<dbReference type="GO" id="GO:0005634">
    <property type="term" value="C:nucleus"/>
    <property type="evidence" value="ECO:0007669"/>
    <property type="project" value="UniProtKB-SubCell"/>
</dbReference>
<evidence type="ECO:0000256" key="2">
    <source>
        <dbReference type="ARBA" id="ARBA00022723"/>
    </source>
</evidence>
<dbReference type="PROSITE" id="PS50157">
    <property type="entry name" value="ZINC_FINGER_C2H2_2"/>
    <property type="match status" value="6"/>
</dbReference>
<keyword evidence="6" id="KW-0539">Nucleus</keyword>
<comment type="subcellular location">
    <subcellularLocation>
        <location evidence="1">Nucleus</location>
    </subcellularLocation>
</comment>
<organism evidence="9 10">
    <name type="scientific">Bemisia tabaci</name>
    <name type="common">Sweetpotato whitefly</name>
    <name type="synonym">Aleurodes tabaci</name>
    <dbReference type="NCBI Taxonomy" id="7038"/>
    <lineage>
        <taxon>Eukaryota</taxon>
        <taxon>Metazoa</taxon>
        <taxon>Ecdysozoa</taxon>
        <taxon>Arthropoda</taxon>
        <taxon>Hexapoda</taxon>
        <taxon>Insecta</taxon>
        <taxon>Pterygota</taxon>
        <taxon>Neoptera</taxon>
        <taxon>Paraneoptera</taxon>
        <taxon>Hemiptera</taxon>
        <taxon>Sternorrhyncha</taxon>
        <taxon>Aleyrodoidea</taxon>
        <taxon>Aleyrodidae</taxon>
        <taxon>Aleyrodinae</taxon>
        <taxon>Bemisia</taxon>
    </lineage>
</organism>
<feature type="domain" description="C2H2-type" evidence="8">
    <location>
        <begin position="249"/>
        <end position="276"/>
    </location>
</feature>
<dbReference type="InterPro" id="IPR036236">
    <property type="entry name" value="Znf_C2H2_sf"/>
</dbReference>
<dbReference type="Gene3D" id="3.30.160.60">
    <property type="entry name" value="Classic Zinc Finger"/>
    <property type="match status" value="6"/>
</dbReference>
<name>A0A9P0AHV3_BEMTA</name>
<proteinExistence type="predicted"/>
<feature type="domain" description="C2H2-type" evidence="8">
    <location>
        <begin position="277"/>
        <end position="303"/>
    </location>
</feature>
<evidence type="ECO:0000313" key="9">
    <source>
        <dbReference type="EMBL" id="CAH0394903.1"/>
    </source>
</evidence>
<dbReference type="SUPFAM" id="SSF57667">
    <property type="entry name" value="beta-beta-alpha zinc fingers"/>
    <property type="match status" value="3"/>
</dbReference>
<dbReference type="AlphaFoldDB" id="A0A9P0AHV3"/>
<feature type="domain" description="C2H2-type" evidence="8">
    <location>
        <begin position="121"/>
        <end position="145"/>
    </location>
</feature>
<evidence type="ECO:0000256" key="1">
    <source>
        <dbReference type="ARBA" id="ARBA00004123"/>
    </source>
</evidence>
<reference evidence="9" key="1">
    <citation type="submission" date="2021-12" db="EMBL/GenBank/DDBJ databases">
        <authorList>
            <person name="King R."/>
        </authorList>
    </citation>
    <scope>NUCLEOTIDE SEQUENCE</scope>
</reference>
<feature type="domain" description="C2H2-type" evidence="8">
    <location>
        <begin position="164"/>
        <end position="191"/>
    </location>
</feature>
<dbReference type="FunFam" id="3.30.160.60:FF:000145">
    <property type="entry name" value="Zinc finger protein 574"/>
    <property type="match status" value="2"/>
</dbReference>
<feature type="domain" description="C2H2-type" evidence="8">
    <location>
        <begin position="192"/>
        <end position="219"/>
    </location>
</feature>
<keyword evidence="2" id="KW-0479">Metal-binding</keyword>
<protein>
    <recommendedName>
        <fullName evidence="8">C2H2-type domain-containing protein</fullName>
    </recommendedName>
</protein>
<dbReference type="Pfam" id="PF00096">
    <property type="entry name" value="zf-C2H2"/>
    <property type="match status" value="1"/>
</dbReference>